<feature type="transmembrane region" description="Helical" evidence="6">
    <location>
        <begin position="21"/>
        <end position="41"/>
    </location>
</feature>
<evidence type="ECO:0000256" key="1">
    <source>
        <dbReference type="ARBA" id="ARBA00004141"/>
    </source>
</evidence>
<evidence type="ECO:0000256" key="2">
    <source>
        <dbReference type="ARBA" id="ARBA00022692"/>
    </source>
</evidence>
<keyword evidence="2 6" id="KW-0812">Transmembrane</keyword>
<name>A0ABT3GNT5_9BACT</name>
<feature type="transmembrane region" description="Helical" evidence="6">
    <location>
        <begin position="359"/>
        <end position="379"/>
    </location>
</feature>
<sequence length="397" mass="44095">MTLDSTMVHTVRSITRALSSLRLTVVLLALCMILVFAATLAQVELGIHEVQQRHLRAWIAWFDLAPGEGKTSIPFPGGMLLGSLLLLNLVAAHATRFEFHRKKAGIVLVHLGIILLLLGELFTAVLAEESQMTLDEGQARNYSTASREIELAIVDASEPGVEVVTAIPMSRLRDGERFDLEGFSLRIVRFFRNSEVVAESSAGPNFGPTRADRGPGTGHAVRELPHETAMDRIDHSSAFVEVFGADGKSLGTWLLSSGFPTTQNFGPEGRPRGMALRQRRHYYPFSIRLLDFTHDRYLGTQIPKNFSSRIRLENPAAGENRETLVYMNHPLRYQGLTFYQSGFANNDRTSILHVVRNPVWTLPYLACSMVGLGLLWIFSQHLAKAVTRKRPAPSPSP</sequence>
<keyword evidence="4 6" id="KW-1133">Transmembrane helix</keyword>
<evidence type="ECO:0000256" key="4">
    <source>
        <dbReference type="ARBA" id="ARBA00022989"/>
    </source>
</evidence>
<feature type="transmembrane region" description="Helical" evidence="6">
    <location>
        <begin position="104"/>
        <end position="127"/>
    </location>
</feature>
<feature type="transmembrane region" description="Helical" evidence="6">
    <location>
        <begin position="73"/>
        <end position="92"/>
    </location>
</feature>
<accession>A0ABT3GNT5</accession>
<evidence type="ECO:0000256" key="5">
    <source>
        <dbReference type="ARBA" id="ARBA00023136"/>
    </source>
</evidence>
<keyword evidence="3" id="KW-0201">Cytochrome c-type biogenesis</keyword>
<dbReference type="InterPro" id="IPR007816">
    <property type="entry name" value="ResB-like_domain"/>
</dbReference>
<comment type="caution">
    <text evidence="8">The sequence shown here is derived from an EMBL/GenBank/DDBJ whole genome shotgun (WGS) entry which is preliminary data.</text>
</comment>
<evidence type="ECO:0000313" key="9">
    <source>
        <dbReference type="Proteomes" id="UP001320876"/>
    </source>
</evidence>
<reference evidence="8 9" key="1">
    <citation type="submission" date="2022-10" db="EMBL/GenBank/DDBJ databases">
        <title>Luteolibacter arcticus strain CCTCC AB 2014275, whole genome shotgun sequencing project.</title>
        <authorList>
            <person name="Zhao G."/>
            <person name="Shen L."/>
        </authorList>
    </citation>
    <scope>NUCLEOTIDE SEQUENCE [LARGE SCALE GENOMIC DNA]</scope>
    <source>
        <strain evidence="8 9">CCTCC AB 2014275</strain>
    </source>
</reference>
<dbReference type="RefSeq" id="WP_264489291.1">
    <property type="nucleotide sequence ID" value="NZ_JAPDDT010000012.1"/>
</dbReference>
<feature type="domain" description="ResB-like" evidence="7">
    <location>
        <begin position="278"/>
        <end position="349"/>
    </location>
</feature>
<dbReference type="InterPro" id="IPR023494">
    <property type="entry name" value="Cyt_c_bgen_Ccs1/CcsB/ResB"/>
</dbReference>
<protein>
    <submittedName>
        <fullName evidence="8">Cytochrome c biogenesis protein ResB</fullName>
    </submittedName>
</protein>
<evidence type="ECO:0000313" key="8">
    <source>
        <dbReference type="EMBL" id="MCW1925185.1"/>
    </source>
</evidence>
<dbReference type="PANTHER" id="PTHR31566">
    <property type="entry name" value="CYTOCHROME C BIOGENESIS PROTEIN CCS1, CHLOROPLASTIC"/>
    <property type="match status" value="1"/>
</dbReference>
<evidence type="ECO:0000256" key="6">
    <source>
        <dbReference type="SAM" id="Phobius"/>
    </source>
</evidence>
<evidence type="ECO:0000259" key="7">
    <source>
        <dbReference type="Pfam" id="PF05140"/>
    </source>
</evidence>
<gene>
    <name evidence="8" type="ORF">OKA05_21675</name>
</gene>
<dbReference type="Pfam" id="PF05140">
    <property type="entry name" value="ResB"/>
    <property type="match status" value="1"/>
</dbReference>
<organism evidence="8 9">
    <name type="scientific">Luteolibacter arcticus</name>
    <dbReference type="NCBI Taxonomy" id="1581411"/>
    <lineage>
        <taxon>Bacteria</taxon>
        <taxon>Pseudomonadati</taxon>
        <taxon>Verrucomicrobiota</taxon>
        <taxon>Verrucomicrobiia</taxon>
        <taxon>Verrucomicrobiales</taxon>
        <taxon>Verrucomicrobiaceae</taxon>
        <taxon>Luteolibacter</taxon>
    </lineage>
</organism>
<comment type="subcellular location">
    <subcellularLocation>
        <location evidence="1">Membrane</location>
        <topology evidence="1">Multi-pass membrane protein</topology>
    </subcellularLocation>
</comment>
<dbReference type="Proteomes" id="UP001320876">
    <property type="component" value="Unassembled WGS sequence"/>
</dbReference>
<dbReference type="EMBL" id="JAPDDT010000012">
    <property type="protein sequence ID" value="MCW1925185.1"/>
    <property type="molecule type" value="Genomic_DNA"/>
</dbReference>
<proteinExistence type="predicted"/>
<keyword evidence="9" id="KW-1185">Reference proteome</keyword>
<keyword evidence="5 6" id="KW-0472">Membrane</keyword>
<evidence type="ECO:0000256" key="3">
    <source>
        <dbReference type="ARBA" id="ARBA00022748"/>
    </source>
</evidence>
<dbReference type="PANTHER" id="PTHR31566:SF5">
    <property type="entry name" value="RESB-LIKE DOMAIN-CONTAINING PROTEIN"/>
    <property type="match status" value="1"/>
</dbReference>